<sequence>MNKQESVNLFVQIVYMLALLGDSNGQLGMSINFEGRTYFVSDIEGYPYDAEIMCHVLNSSLVTLKENLDTFSRNLPVDNYYWIGNTDNTITSGQCMLMKTGMNKTTYYQEVCSLKFKFICVKNFTMVASSPTMSVYSTFLSSMYNGSSMTNWSGKLTDSSSLQFQEPPMTTQLPTAGIETSYLSVEAPMWQKLSTSFILESSRPASLSSSISPTMTLLLFSSTEIHSSVPSTASLSSASKGYPWSTFHEGCTDTSIYQPCTKYETFIMSSTVIVTMYSSSSSTKTANATPNCTCCINPIDTSAYNLEDILTEMAVDSKNTSKYTRKHTSVDDKRTSAKAIGCIGALVICSLFGALIFLDGKHFCKGFNRMHIRERRKNNVYD</sequence>
<dbReference type="AlphaFoldDB" id="A0ABD3XSG4"/>
<protein>
    <recommendedName>
        <fullName evidence="5">C-type lectin domain-containing protein</fullName>
    </recommendedName>
</protein>
<dbReference type="Proteomes" id="UP001634394">
    <property type="component" value="Unassembled WGS sequence"/>
</dbReference>
<keyword evidence="2" id="KW-0732">Signal</keyword>
<dbReference type="SUPFAM" id="SSF56436">
    <property type="entry name" value="C-type lectin-like"/>
    <property type="match status" value="1"/>
</dbReference>
<accession>A0ABD3XSG4</accession>
<dbReference type="EMBL" id="JBJQND010000001">
    <property type="protein sequence ID" value="KAL3887963.1"/>
    <property type="molecule type" value="Genomic_DNA"/>
</dbReference>
<feature type="chain" id="PRO_5044838990" description="C-type lectin domain-containing protein" evidence="2">
    <location>
        <begin position="26"/>
        <end position="382"/>
    </location>
</feature>
<dbReference type="InterPro" id="IPR016186">
    <property type="entry name" value="C-type_lectin-like/link_sf"/>
</dbReference>
<organism evidence="3 4">
    <name type="scientific">Sinanodonta woodiana</name>
    <name type="common">Chinese pond mussel</name>
    <name type="synonym">Anodonta woodiana</name>
    <dbReference type="NCBI Taxonomy" id="1069815"/>
    <lineage>
        <taxon>Eukaryota</taxon>
        <taxon>Metazoa</taxon>
        <taxon>Spiralia</taxon>
        <taxon>Lophotrochozoa</taxon>
        <taxon>Mollusca</taxon>
        <taxon>Bivalvia</taxon>
        <taxon>Autobranchia</taxon>
        <taxon>Heteroconchia</taxon>
        <taxon>Palaeoheterodonta</taxon>
        <taxon>Unionida</taxon>
        <taxon>Unionoidea</taxon>
        <taxon>Unionidae</taxon>
        <taxon>Unioninae</taxon>
        <taxon>Sinanodonta</taxon>
    </lineage>
</organism>
<evidence type="ECO:0000256" key="2">
    <source>
        <dbReference type="SAM" id="SignalP"/>
    </source>
</evidence>
<evidence type="ECO:0008006" key="5">
    <source>
        <dbReference type="Google" id="ProtNLM"/>
    </source>
</evidence>
<keyword evidence="1" id="KW-1133">Transmembrane helix</keyword>
<reference evidence="3 4" key="1">
    <citation type="submission" date="2024-11" db="EMBL/GenBank/DDBJ databases">
        <title>Chromosome-level genome assembly of the freshwater bivalve Anodonta woodiana.</title>
        <authorList>
            <person name="Chen X."/>
        </authorList>
    </citation>
    <scope>NUCLEOTIDE SEQUENCE [LARGE SCALE GENOMIC DNA]</scope>
    <source>
        <strain evidence="3">MN2024</strain>
        <tissue evidence="3">Gills</tissue>
    </source>
</reference>
<dbReference type="InterPro" id="IPR016187">
    <property type="entry name" value="CTDL_fold"/>
</dbReference>
<comment type="caution">
    <text evidence="3">The sequence shown here is derived from an EMBL/GenBank/DDBJ whole genome shotgun (WGS) entry which is preliminary data.</text>
</comment>
<keyword evidence="4" id="KW-1185">Reference proteome</keyword>
<name>A0ABD3XSG4_SINWO</name>
<proteinExistence type="predicted"/>
<evidence type="ECO:0000313" key="3">
    <source>
        <dbReference type="EMBL" id="KAL3887963.1"/>
    </source>
</evidence>
<feature type="signal peptide" evidence="2">
    <location>
        <begin position="1"/>
        <end position="25"/>
    </location>
</feature>
<dbReference type="Gene3D" id="3.10.100.10">
    <property type="entry name" value="Mannose-Binding Protein A, subunit A"/>
    <property type="match status" value="1"/>
</dbReference>
<gene>
    <name evidence="3" type="ORF">ACJMK2_000348</name>
</gene>
<feature type="transmembrane region" description="Helical" evidence="1">
    <location>
        <begin position="337"/>
        <end position="358"/>
    </location>
</feature>
<keyword evidence="1" id="KW-0472">Membrane</keyword>
<keyword evidence="1" id="KW-0812">Transmembrane</keyword>
<evidence type="ECO:0000256" key="1">
    <source>
        <dbReference type="SAM" id="Phobius"/>
    </source>
</evidence>
<evidence type="ECO:0000313" key="4">
    <source>
        <dbReference type="Proteomes" id="UP001634394"/>
    </source>
</evidence>